<evidence type="ECO:0000313" key="7">
    <source>
        <dbReference type="EMBL" id="WZN65408.1"/>
    </source>
</evidence>
<reference evidence="7 8" key="1">
    <citation type="submission" date="2024-03" db="EMBL/GenBank/DDBJ databases">
        <title>Complete genome sequence of the green alga Chloropicon roscoffensis RCC1871.</title>
        <authorList>
            <person name="Lemieux C."/>
            <person name="Pombert J.-F."/>
            <person name="Otis C."/>
            <person name="Turmel M."/>
        </authorList>
    </citation>
    <scope>NUCLEOTIDE SEQUENCE [LARGE SCALE GENOMIC DNA]</scope>
    <source>
        <strain evidence="7 8">RCC1871</strain>
    </source>
</reference>
<evidence type="ECO:0000313" key="8">
    <source>
        <dbReference type="Proteomes" id="UP001472866"/>
    </source>
</evidence>
<dbReference type="GO" id="GO:0016887">
    <property type="term" value="F:ATP hydrolysis activity"/>
    <property type="evidence" value="ECO:0007669"/>
    <property type="project" value="InterPro"/>
</dbReference>
<sequence length="640" mass="69456">MKGRGARRMVAECPVHELTAGLGDGASDFDAKSELKALLQDSRNWPYHQAGAYAHLDANLRIKEGSRTLLLGANGVGKSTLLKAIANRDNGLQDFPADVSVFLLDQELQFMRDIPPGETVTGFVLRQSRAELDDLLAKAEALETGEDSFRSCDSSLGAEETAEYLCELYDRIDELEEEASSAEEEIKILLKGLGFKRAGRDHDKIEELSGGWRARVGLACALARRPQFLLLDEPTNHLDVNAIVWLQRYLKERYAGDAVLFVTHDREFADAVCTDIILFANQKLQYFNNTTLGDWEQTQQDTEIKVKQQAETLEKKKAALADQIKACQAAAGKGSESAGRRAASLAKKLGRTGLEKTQDGKKFTAQKHGVRQGAANNNDGGWKNGKMTAAALVNPDRTVAGFGFQVQGSAGGGGMQIELRSPRVRYPGASEDALVCGEIGLSGQERVAIVGPNGAGKSTLIKVIVGEIEPTAGEVRLPSRPRVAYLPQISADELKQDERTPVRKLSDAKAGQNDGSIRQFLGRFGVRGASAVRPLSQLSGGQRVRLAMAIEALKDPQILVLDEPTNHLDMQSVDALADALKEFDGGVLFVTHDRSLVRRVATKVLEIKEGGGVRAVSPQDYLASLRFCGRAKGRAKGERK</sequence>
<feature type="region of interest" description="Disordered" evidence="5">
    <location>
        <begin position="358"/>
        <end position="382"/>
    </location>
</feature>
<dbReference type="Gene3D" id="3.40.50.300">
    <property type="entry name" value="P-loop containing nucleotide triphosphate hydrolases"/>
    <property type="match status" value="2"/>
</dbReference>
<protein>
    <submittedName>
        <fullName evidence="7">ABC transporter</fullName>
    </submittedName>
</protein>
<dbReference type="PROSITE" id="PS00211">
    <property type="entry name" value="ABC_TRANSPORTER_1"/>
    <property type="match status" value="2"/>
</dbReference>
<keyword evidence="8" id="KW-1185">Reference proteome</keyword>
<evidence type="ECO:0000256" key="5">
    <source>
        <dbReference type="SAM" id="MobiDB-lite"/>
    </source>
</evidence>
<dbReference type="SMART" id="SM00382">
    <property type="entry name" value="AAA"/>
    <property type="match status" value="2"/>
</dbReference>
<dbReference type="InterPro" id="IPR027417">
    <property type="entry name" value="P-loop_NTPase"/>
</dbReference>
<dbReference type="PANTHER" id="PTHR19211">
    <property type="entry name" value="ATP-BINDING TRANSPORT PROTEIN-RELATED"/>
    <property type="match status" value="1"/>
</dbReference>
<feature type="domain" description="ABC transporter" evidence="6">
    <location>
        <begin position="419"/>
        <end position="634"/>
    </location>
</feature>
<evidence type="ECO:0000259" key="6">
    <source>
        <dbReference type="PROSITE" id="PS50893"/>
    </source>
</evidence>
<evidence type="ECO:0000256" key="4">
    <source>
        <dbReference type="SAM" id="Coils"/>
    </source>
</evidence>
<dbReference type="InterPro" id="IPR017871">
    <property type="entry name" value="ABC_transporter-like_CS"/>
</dbReference>
<feature type="coiled-coil region" evidence="4">
    <location>
        <begin position="303"/>
        <end position="330"/>
    </location>
</feature>
<keyword evidence="2" id="KW-0547">Nucleotide-binding</keyword>
<dbReference type="EMBL" id="CP151512">
    <property type="protein sequence ID" value="WZN65408.1"/>
    <property type="molecule type" value="Genomic_DNA"/>
</dbReference>
<dbReference type="InterPro" id="IPR050611">
    <property type="entry name" value="ABCF"/>
</dbReference>
<dbReference type="GO" id="GO:0005524">
    <property type="term" value="F:ATP binding"/>
    <property type="evidence" value="ECO:0007669"/>
    <property type="project" value="UniProtKB-KW"/>
</dbReference>
<proteinExistence type="predicted"/>
<evidence type="ECO:0000256" key="2">
    <source>
        <dbReference type="ARBA" id="ARBA00022741"/>
    </source>
</evidence>
<dbReference type="FunFam" id="3.40.50.300:FF:000011">
    <property type="entry name" value="Putative ABC transporter ATP-binding component"/>
    <property type="match status" value="1"/>
</dbReference>
<dbReference type="SUPFAM" id="SSF52540">
    <property type="entry name" value="P-loop containing nucleoside triphosphate hydrolases"/>
    <property type="match status" value="2"/>
</dbReference>
<keyword evidence="4" id="KW-0175">Coiled coil</keyword>
<evidence type="ECO:0000256" key="3">
    <source>
        <dbReference type="ARBA" id="ARBA00022840"/>
    </source>
</evidence>
<dbReference type="PROSITE" id="PS50893">
    <property type="entry name" value="ABC_TRANSPORTER_2"/>
    <property type="match status" value="2"/>
</dbReference>
<dbReference type="Pfam" id="PF00005">
    <property type="entry name" value="ABC_tran"/>
    <property type="match status" value="2"/>
</dbReference>
<dbReference type="InterPro" id="IPR003593">
    <property type="entry name" value="AAA+_ATPase"/>
</dbReference>
<dbReference type="AlphaFoldDB" id="A0AAX4PGQ8"/>
<accession>A0AAX4PGQ8</accession>
<dbReference type="InterPro" id="IPR003439">
    <property type="entry name" value="ABC_transporter-like_ATP-bd"/>
</dbReference>
<name>A0AAX4PGQ8_9CHLO</name>
<feature type="domain" description="ABC transporter" evidence="6">
    <location>
        <begin position="39"/>
        <end position="306"/>
    </location>
</feature>
<keyword evidence="3" id="KW-0067">ATP-binding</keyword>
<evidence type="ECO:0000256" key="1">
    <source>
        <dbReference type="ARBA" id="ARBA00022737"/>
    </source>
</evidence>
<organism evidence="7 8">
    <name type="scientific">Chloropicon roscoffensis</name>
    <dbReference type="NCBI Taxonomy" id="1461544"/>
    <lineage>
        <taxon>Eukaryota</taxon>
        <taxon>Viridiplantae</taxon>
        <taxon>Chlorophyta</taxon>
        <taxon>Chloropicophyceae</taxon>
        <taxon>Chloropicales</taxon>
        <taxon>Chloropicaceae</taxon>
        <taxon>Chloropicon</taxon>
    </lineage>
</organism>
<keyword evidence="1" id="KW-0677">Repeat</keyword>
<dbReference type="Proteomes" id="UP001472866">
    <property type="component" value="Chromosome 12"/>
</dbReference>
<dbReference type="PANTHER" id="PTHR19211:SF14">
    <property type="entry name" value="ATP-BINDING CASSETTE SUB-FAMILY F MEMBER 1"/>
    <property type="match status" value="1"/>
</dbReference>
<feature type="coiled-coil region" evidence="4">
    <location>
        <begin position="125"/>
        <end position="192"/>
    </location>
</feature>
<gene>
    <name evidence="7" type="ORF">HKI87_12g69660</name>
</gene>
<dbReference type="CDD" id="cd03221">
    <property type="entry name" value="ABCF_EF-3"/>
    <property type="match status" value="2"/>
</dbReference>